<evidence type="ECO:0000313" key="3">
    <source>
        <dbReference type="Proteomes" id="UP000034307"/>
    </source>
</evidence>
<dbReference type="AlphaFoldDB" id="A0A0G1RGT5"/>
<keyword evidence="1" id="KW-0472">Membrane</keyword>
<dbReference type="STRING" id="1618358.UX80_C0035G0009"/>
<feature type="transmembrane region" description="Helical" evidence="1">
    <location>
        <begin position="211"/>
        <end position="238"/>
    </location>
</feature>
<proteinExistence type="predicted"/>
<reference evidence="2 3" key="1">
    <citation type="journal article" date="2015" name="Nature">
        <title>rRNA introns, odd ribosomes, and small enigmatic genomes across a large radiation of phyla.</title>
        <authorList>
            <person name="Brown C.T."/>
            <person name="Hug L.A."/>
            <person name="Thomas B.C."/>
            <person name="Sharon I."/>
            <person name="Castelle C.J."/>
            <person name="Singh A."/>
            <person name="Wilkins M.J."/>
            <person name="Williams K.H."/>
            <person name="Banfield J.F."/>
        </authorList>
    </citation>
    <scope>NUCLEOTIDE SEQUENCE [LARGE SCALE GENOMIC DNA]</scope>
</reference>
<dbReference type="EMBL" id="LCNO01000035">
    <property type="protein sequence ID" value="KKU56534.1"/>
    <property type="molecule type" value="Genomic_DNA"/>
</dbReference>
<gene>
    <name evidence="2" type="ORF">UX80_C0035G0009</name>
</gene>
<keyword evidence="1" id="KW-1133">Transmembrane helix</keyword>
<keyword evidence="1" id="KW-0812">Transmembrane</keyword>
<evidence type="ECO:0000256" key="1">
    <source>
        <dbReference type="SAM" id="Phobius"/>
    </source>
</evidence>
<feature type="transmembrane region" description="Helical" evidence="1">
    <location>
        <begin position="171"/>
        <end position="191"/>
    </location>
</feature>
<accession>A0A0G1RGT5</accession>
<dbReference type="Proteomes" id="UP000034307">
    <property type="component" value="Unassembled WGS sequence"/>
</dbReference>
<protein>
    <submittedName>
        <fullName evidence="2">Uncharacterized protein</fullName>
    </submittedName>
</protein>
<name>A0A0G1RGT5_9BACT</name>
<organism evidence="2 3">
    <name type="scientific">Candidatus Amesbacteria bacterium GW2011_GWA2_47_11b</name>
    <dbReference type="NCBI Taxonomy" id="1618358"/>
    <lineage>
        <taxon>Bacteria</taxon>
        <taxon>Candidatus Amesiibacteriota</taxon>
    </lineage>
</organism>
<comment type="caution">
    <text evidence="2">The sequence shown here is derived from an EMBL/GenBank/DDBJ whole genome shotgun (WGS) entry which is preliminary data.</text>
</comment>
<evidence type="ECO:0000313" key="2">
    <source>
        <dbReference type="EMBL" id="KKU56534.1"/>
    </source>
</evidence>
<sequence>MPLLILLVILILPIKVAAQNVPSQYQIEGQVQDGDIICQVEGGYKACDQEYDQAIYGVYIENPPLLLENTAVEGQAVMTGGMVTVRVNTDNGAVKKGDFITSSKTAGVGQKATVSGYVLGIAMGDLESGEGKVPMSIGARVALITNTTRGNLFQTIKDALLSPTLTPLASLRYVLAAIIASAAFVLGFWYFGRVAKTGVEAVGRNPLAGRLIQLSVVLNLLLTALIMGSGLVIAYLILVL</sequence>